<dbReference type="SUPFAM" id="SSF55811">
    <property type="entry name" value="Nudix"/>
    <property type="match status" value="1"/>
</dbReference>
<comment type="similarity">
    <text evidence="3">Belongs to the Nudix hydrolase family. NudK subfamily.</text>
</comment>
<dbReference type="PANTHER" id="PTHR11839">
    <property type="entry name" value="UDP/ADP-SUGAR PYROPHOSPHATASE"/>
    <property type="match status" value="1"/>
</dbReference>
<reference evidence="12 13" key="1">
    <citation type="submission" date="2016-01" db="EMBL/GenBank/DDBJ databases">
        <title>Genome sequencing of Roseivirga spongicola UST030701-084.</title>
        <authorList>
            <person name="Selvaratnam C."/>
            <person name="Thevarajoo S."/>
            <person name="Goh K.M."/>
            <person name="Ee R."/>
            <person name="Chan K.-G."/>
            <person name="Chong C.S."/>
        </authorList>
    </citation>
    <scope>NUCLEOTIDE SEQUENCE [LARGE SCALE GENOMIC DNA]</scope>
    <source>
        <strain evidence="12 13">UST030701-084</strain>
    </source>
</reference>
<feature type="short sequence motif" description="Nudix box" evidence="10">
    <location>
        <begin position="86"/>
        <end position="107"/>
    </location>
</feature>
<evidence type="ECO:0000259" key="11">
    <source>
        <dbReference type="PROSITE" id="PS51462"/>
    </source>
</evidence>
<evidence type="ECO:0000256" key="2">
    <source>
        <dbReference type="ARBA" id="ARBA00001946"/>
    </source>
</evidence>
<sequence>MEERVKIIEERSLSEGWFNLKEVIYDYTWFNGRVQRQSREVAKKGNYAGILLYNKEKRTVILTRQFRMPSYLNDTSDGFIVEACAGMLDDDAPEECAKREALEETGFKVKNIEKAFEAYTSPGTLSELAHLYVGAYEDDMKVSKGGGADEDEDIEVLEISFTQALEMIKTGEIKDAKTIMLLQYAQINELLN</sequence>
<dbReference type="InterPro" id="IPR015797">
    <property type="entry name" value="NUDIX_hydrolase-like_dom_sf"/>
</dbReference>
<feature type="binding site" evidence="9">
    <location>
        <position position="104"/>
    </location>
    <ligand>
        <name>Mg(2+)</name>
        <dbReference type="ChEBI" id="CHEBI:18420"/>
        <label>2</label>
    </ligand>
</feature>
<dbReference type="OrthoDB" id="1523642at2"/>
<evidence type="ECO:0000256" key="8">
    <source>
        <dbReference type="ARBA" id="ARBA00032272"/>
    </source>
</evidence>
<dbReference type="Gene3D" id="3.90.79.10">
    <property type="entry name" value="Nucleoside Triphosphate Pyrophosphohydrolase"/>
    <property type="match status" value="1"/>
</dbReference>
<evidence type="ECO:0000313" key="13">
    <source>
        <dbReference type="Proteomes" id="UP000075606"/>
    </source>
</evidence>
<dbReference type="GO" id="GO:0006753">
    <property type="term" value="P:nucleoside phosphate metabolic process"/>
    <property type="evidence" value="ECO:0007669"/>
    <property type="project" value="TreeGrafter"/>
</dbReference>
<keyword evidence="13" id="KW-1185">Reference proteome</keyword>
<dbReference type="InterPro" id="IPR000086">
    <property type="entry name" value="NUDIX_hydrolase_dom"/>
</dbReference>
<dbReference type="InterPro" id="IPR004385">
    <property type="entry name" value="NDP_pyrophosphatase"/>
</dbReference>
<organism evidence="12 13">
    <name type="scientific">Roseivirga spongicola</name>
    <dbReference type="NCBI Taxonomy" id="333140"/>
    <lineage>
        <taxon>Bacteria</taxon>
        <taxon>Pseudomonadati</taxon>
        <taxon>Bacteroidota</taxon>
        <taxon>Cytophagia</taxon>
        <taxon>Cytophagales</taxon>
        <taxon>Roseivirgaceae</taxon>
        <taxon>Roseivirga</taxon>
    </lineage>
</organism>
<proteinExistence type="inferred from homology"/>
<feature type="binding site" evidence="9">
    <location>
        <position position="152"/>
    </location>
    <ligand>
        <name>Mg(2+)</name>
        <dbReference type="ChEBI" id="CHEBI:18420"/>
        <label>1</label>
    </ligand>
</feature>
<dbReference type="GO" id="GO:0019693">
    <property type="term" value="P:ribose phosphate metabolic process"/>
    <property type="evidence" value="ECO:0007669"/>
    <property type="project" value="TreeGrafter"/>
</dbReference>
<dbReference type="NCBIfam" id="TIGR00052">
    <property type="entry name" value="nudix-type nucleoside diphosphatase, YffH/AdpP family"/>
    <property type="match status" value="1"/>
</dbReference>
<keyword evidence="9" id="KW-0479">Metal-binding</keyword>
<dbReference type="EMBL" id="LRPC01000023">
    <property type="protein sequence ID" value="KYG75304.1"/>
    <property type="molecule type" value="Genomic_DNA"/>
</dbReference>
<keyword evidence="6" id="KW-0378">Hydrolase</keyword>
<gene>
    <name evidence="12" type="ORF">AWW68_10915</name>
</gene>
<dbReference type="GO" id="GO:0046872">
    <property type="term" value="F:metal ion binding"/>
    <property type="evidence" value="ECO:0007669"/>
    <property type="project" value="UniProtKB-KW"/>
</dbReference>
<dbReference type="GO" id="GO:0005829">
    <property type="term" value="C:cytosol"/>
    <property type="evidence" value="ECO:0007669"/>
    <property type="project" value="TreeGrafter"/>
</dbReference>
<comment type="caution">
    <text evidence="12">The sequence shown here is derived from an EMBL/GenBank/DDBJ whole genome shotgun (WGS) entry which is preliminary data.</text>
</comment>
<accession>A0A150X9F0</accession>
<protein>
    <recommendedName>
        <fullName evidence="5">GDP-mannose pyrophosphatase</fullName>
    </recommendedName>
    <alternativeName>
        <fullName evidence="7">GDP-mannose hydrolase</fullName>
    </alternativeName>
    <alternativeName>
        <fullName evidence="8">GDPMK</fullName>
    </alternativeName>
</protein>
<name>A0A150X9F0_9BACT</name>
<evidence type="ECO:0000256" key="10">
    <source>
        <dbReference type="PIRSR" id="PIRSR604385-3"/>
    </source>
</evidence>
<dbReference type="Pfam" id="PF00293">
    <property type="entry name" value="NUDIX"/>
    <property type="match status" value="1"/>
</dbReference>
<dbReference type="CDD" id="cd24157">
    <property type="entry name" value="NUDIX_GDPMK"/>
    <property type="match status" value="1"/>
</dbReference>
<comment type="catalytic activity">
    <reaction evidence="1">
        <text>GDP-alpha-D-mannose + H2O = alpha-D-mannose 1-phosphate + GMP + 2 H(+)</text>
        <dbReference type="Rhea" id="RHEA:27978"/>
        <dbReference type="ChEBI" id="CHEBI:15377"/>
        <dbReference type="ChEBI" id="CHEBI:15378"/>
        <dbReference type="ChEBI" id="CHEBI:57527"/>
        <dbReference type="ChEBI" id="CHEBI:58115"/>
        <dbReference type="ChEBI" id="CHEBI:58409"/>
    </reaction>
</comment>
<evidence type="ECO:0000256" key="5">
    <source>
        <dbReference type="ARBA" id="ARBA00016377"/>
    </source>
</evidence>
<feature type="binding site" evidence="9">
    <location>
        <position position="85"/>
    </location>
    <ligand>
        <name>Mg(2+)</name>
        <dbReference type="ChEBI" id="CHEBI:18420"/>
        <label>1</label>
    </ligand>
</feature>
<keyword evidence="9" id="KW-0460">Magnesium</keyword>
<evidence type="ECO:0000256" key="4">
    <source>
        <dbReference type="ARBA" id="ARBA00011738"/>
    </source>
</evidence>
<dbReference type="PANTHER" id="PTHR11839:SF18">
    <property type="entry name" value="NUDIX HYDROLASE DOMAIN-CONTAINING PROTEIN"/>
    <property type="match status" value="1"/>
</dbReference>
<evidence type="ECO:0000256" key="6">
    <source>
        <dbReference type="ARBA" id="ARBA00022801"/>
    </source>
</evidence>
<feature type="binding site" evidence="9">
    <location>
        <position position="100"/>
    </location>
    <ligand>
        <name>Mg(2+)</name>
        <dbReference type="ChEBI" id="CHEBI:18420"/>
        <label>2</label>
    </ligand>
</feature>
<dbReference type="STRING" id="333140.AWW68_10915"/>
<feature type="domain" description="Nudix hydrolase" evidence="11">
    <location>
        <begin position="43"/>
        <end position="181"/>
    </location>
</feature>
<dbReference type="Proteomes" id="UP000075606">
    <property type="component" value="Unassembled WGS sequence"/>
</dbReference>
<dbReference type="GO" id="GO:0016818">
    <property type="term" value="F:hydrolase activity, acting on acid anhydrides, in phosphorus-containing anhydrides"/>
    <property type="evidence" value="ECO:0007669"/>
    <property type="project" value="InterPro"/>
</dbReference>
<dbReference type="RefSeq" id="WP_068221308.1">
    <property type="nucleotide sequence ID" value="NZ_CP139724.1"/>
</dbReference>
<evidence type="ECO:0000256" key="9">
    <source>
        <dbReference type="PIRSR" id="PIRSR604385-2"/>
    </source>
</evidence>
<dbReference type="AlphaFoldDB" id="A0A150X9F0"/>
<dbReference type="PROSITE" id="PS51462">
    <property type="entry name" value="NUDIX"/>
    <property type="match status" value="1"/>
</dbReference>
<comment type="subunit">
    <text evidence="4">Homodimer.</text>
</comment>
<evidence type="ECO:0000313" key="12">
    <source>
        <dbReference type="EMBL" id="KYG75304.1"/>
    </source>
</evidence>
<comment type="cofactor">
    <cofactor evidence="2 9">
        <name>Mg(2+)</name>
        <dbReference type="ChEBI" id="CHEBI:18420"/>
    </cofactor>
</comment>
<evidence type="ECO:0000256" key="3">
    <source>
        <dbReference type="ARBA" id="ARBA00007275"/>
    </source>
</evidence>
<evidence type="ECO:0000256" key="1">
    <source>
        <dbReference type="ARBA" id="ARBA00000847"/>
    </source>
</evidence>
<evidence type="ECO:0000256" key="7">
    <source>
        <dbReference type="ARBA" id="ARBA00032162"/>
    </source>
</evidence>